<dbReference type="SUPFAM" id="SSF69742">
    <property type="entry name" value="Glutamyl tRNA-reductase catalytic, N-terminal domain"/>
    <property type="match status" value="1"/>
</dbReference>
<evidence type="ECO:0000256" key="6">
    <source>
        <dbReference type="ARBA" id="ARBA00023244"/>
    </source>
</evidence>
<comment type="catalytic activity">
    <reaction evidence="7 12">
        <text>(S)-4-amino-5-oxopentanoate + tRNA(Glu) + NADP(+) = L-glutamyl-tRNA(Glu) + NADPH + H(+)</text>
        <dbReference type="Rhea" id="RHEA:12344"/>
        <dbReference type="Rhea" id="RHEA-COMP:9663"/>
        <dbReference type="Rhea" id="RHEA-COMP:9680"/>
        <dbReference type="ChEBI" id="CHEBI:15378"/>
        <dbReference type="ChEBI" id="CHEBI:57501"/>
        <dbReference type="ChEBI" id="CHEBI:57783"/>
        <dbReference type="ChEBI" id="CHEBI:58349"/>
        <dbReference type="ChEBI" id="CHEBI:78442"/>
        <dbReference type="ChEBI" id="CHEBI:78520"/>
        <dbReference type="EC" id="1.2.1.70"/>
    </reaction>
</comment>
<keyword evidence="6 12" id="KW-0627">Porphyrin biosynthesis</keyword>
<evidence type="ECO:0000256" key="8">
    <source>
        <dbReference type="PIRSR" id="PIRSR000445-1"/>
    </source>
</evidence>
<feature type="binding site" evidence="9">
    <location>
        <position position="125"/>
    </location>
    <ligand>
        <name>substrate</name>
    </ligand>
</feature>
<dbReference type="InterPro" id="IPR036453">
    <property type="entry name" value="GluRdtase_dimer_dom_sf"/>
</dbReference>
<protein>
    <recommendedName>
        <fullName evidence="3 12">Glutamyl-tRNA reductase</fullName>
        <ecNumber evidence="3 12">1.2.1.70</ecNumber>
    </recommendedName>
</protein>
<dbReference type="AlphaFoldDB" id="A0AAE0VL12"/>
<proteinExistence type="inferred from homology"/>
<evidence type="ECO:0000259" key="13">
    <source>
        <dbReference type="Pfam" id="PF00745"/>
    </source>
</evidence>
<evidence type="ECO:0000256" key="5">
    <source>
        <dbReference type="ARBA" id="ARBA00023002"/>
    </source>
</evidence>
<evidence type="ECO:0000256" key="1">
    <source>
        <dbReference type="ARBA" id="ARBA00005059"/>
    </source>
</evidence>
<evidence type="ECO:0000256" key="10">
    <source>
        <dbReference type="PIRSR" id="PIRSR000445-3"/>
    </source>
</evidence>
<dbReference type="HAMAP" id="MF_00087">
    <property type="entry name" value="Glu_tRNA_reductase"/>
    <property type="match status" value="1"/>
</dbReference>
<dbReference type="InterPro" id="IPR036291">
    <property type="entry name" value="NAD(P)-bd_dom_sf"/>
</dbReference>
<dbReference type="Pfam" id="PF01488">
    <property type="entry name" value="Shikimate_DH"/>
    <property type="match status" value="1"/>
</dbReference>
<dbReference type="Gene3D" id="3.30.460.30">
    <property type="entry name" value="Glutamyl-tRNA reductase, N-terminal domain"/>
    <property type="match status" value="1"/>
</dbReference>
<dbReference type="InterPro" id="IPR015896">
    <property type="entry name" value="4pyrrol_synth_GluRdtase_dimer"/>
</dbReference>
<dbReference type="InterPro" id="IPR006151">
    <property type="entry name" value="Shikm_DH/Glu-tRNA_Rdtase"/>
</dbReference>
<keyword evidence="17" id="KW-1185">Reference proteome</keyword>
<dbReference type="PANTHER" id="PTHR43013:SF1">
    <property type="entry name" value="GLUTAMYL-TRNA REDUCTASE"/>
    <property type="match status" value="1"/>
</dbReference>
<evidence type="ECO:0000256" key="3">
    <source>
        <dbReference type="ARBA" id="ARBA00012970"/>
    </source>
</evidence>
<name>A0AAE0VL12_9BIVA</name>
<keyword evidence="4 10" id="KW-0521">NADP</keyword>
<feature type="domain" description="Tetrapyrrole biosynthesis glutamyl-tRNA reductase dimerisation" evidence="13">
    <location>
        <begin position="339"/>
        <end position="414"/>
    </location>
</feature>
<dbReference type="GO" id="GO:0050661">
    <property type="term" value="F:NADP binding"/>
    <property type="evidence" value="ECO:0007669"/>
    <property type="project" value="InterPro"/>
</dbReference>
<dbReference type="PANTHER" id="PTHR43013">
    <property type="entry name" value="GLUTAMYL-TRNA REDUCTASE"/>
    <property type="match status" value="1"/>
</dbReference>
<evidence type="ECO:0000256" key="12">
    <source>
        <dbReference type="RuleBase" id="RU000584"/>
    </source>
</evidence>
<dbReference type="Pfam" id="PF00745">
    <property type="entry name" value="GlutR_dimer"/>
    <property type="match status" value="1"/>
</dbReference>
<dbReference type="InterPro" id="IPR000343">
    <property type="entry name" value="4pyrrol_synth_GluRdtase"/>
</dbReference>
<dbReference type="FunFam" id="3.30.460.30:FF:000001">
    <property type="entry name" value="Glutamyl-tRNA reductase"/>
    <property type="match status" value="1"/>
</dbReference>
<feature type="binding site" evidence="9">
    <location>
        <begin position="61"/>
        <end position="64"/>
    </location>
    <ligand>
        <name>substrate</name>
    </ligand>
</feature>
<dbReference type="NCBIfam" id="TIGR01035">
    <property type="entry name" value="hemA"/>
    <property type="match status" value="1"/>
</dbReference>
<feature type="site" description="Important for activity" evidence="11">
    <location>
        <position position="115"/>
    </location>
</feature>
<feature type="binding site" evidence="9">
    <location>
        <begin position="130"/>
        <end position="132"/>
    </location>
    <ligand>
        <name>substrate</name>
    </ligand>
</feature>
<feature type="domain" description="Glutamyl-tRNA reductase N-terminal" evidence="15">
    <location>
        <begin position="18"/>
        <end position="172"/>
    </location>
</feature>
<dbReference type="PIRSF" id="PIRSF000445">
    <property type="entry name" value="4pyrrol_synth_GluRdtase"/>
    <property type="match status" value="1"/>
</dbReference>
<dbReference type="InterPro" id="IPR015895">
    <property type="entry name" value="4pyrrol_synth_GluRdtase_N"/>
</dbReference>
<evidence type="ECO:0000259" key="15">
    <source>
        <dbReference type="Pfam" id="PF05201"/>
    </source>
</evidence>
<evidence type="ECO:0000256" key="9">
    <source>
        <dbReference type="PIRSR" id="PIRSR000445-2"/>
    </source>
</evidence>
<organism evidence="16 17">
    <name type="scientific">Potamilus streckersoni</name>
    <dbReference type="NCBI Taxonomy" id="2493646"/>
    <lineage>
        <taxon>Eukaryota</taxon>
        <taxon>Metazoa</taxon>
        <taxon>Spiralia</taxon>
        <taxon>Lophotrochozoa</taxon>
        <taxon>Mollusca</taxon>
        <taxon>Bivalvia</taxon>
        <taxon>Autobranchia</taxon>
        <taxon>Heteroconchia</taxon>
        <taxon>Palaeoheterodonta</taxon>
        <taxon>Unionida</taxon>
        <taxon>Unionoidea</taxon>
        <taxon>Unionidae</taxon>
        <taxon>Ambleminae</taxon>
        <taxon>Lampsilini</taxon>
        <taxon>Potamilus</taxon>
    </lineage>
</organism>
<evidence type="ECO:0000256" key="4">
    <source>
        <dbReference type="ARBA" id="ARBA00022857"/>
    </source>
</evidence>
<dbReference type="EC" id="1.2.1.70" evidence="3 12"/>
<evidence type="ECO:0000259" key="14">
    <source>
        <dbReference type="Pfam" id="PF01488"/>
    </source>
</evidence>
<sequence>MTTSTTNLHLNNERFVVIGINHKTAPIDVREKFTLSESESEILFNDISTSFAIPEAFSLSTCNRTEVYVMTNQSQDIAELKRLIVNVILHIKKIDLDSISTSQFFSFENEDAFLHLFQVATGIDSMFLGESEIMSQFKQAYRFAQEKKFTGKKLNRLADAVITAAKRVRSETKFHKGAISVAFAAVDLAKKIFSDFSTKNILLIGAGETAELTAKYFLERNAKQIFISNRTLAHAEHLSNKIGATGIIPFDSFLTKLSYFDIVISAVSNIGTFVKTEHVLEGMKRRNFQRTLILDLGIPRNVDPFAKNICGIFLKSVDDLQGIIEKNIYERQMEIPVVNQILKQEIKHYQHWLAHLNIVPSIQALNKKFDQIKHEELERLKSSVDEENFKKMTELANRLTNKFLHFPIRSMKQHGSGFTSISDIYDLNLTNNSN</sequence>
<evidence type="ECO:0000256" key="7">
    <source>
        <dbReference type="ARBA" id="ARBA00047464"/>
    </source>
</evidence>
<evidence type="ECO:0000313" key="16">
    <source>
        <dbReference type="EMBL" id="KAK3582193.1"/>
    </source>
</evidence>
<dbReference type="SUPFAM" id="SSF51735">
    <property type="entry name" value="NAD(P)-binding Rossmann-fold domains"/>
    <property type="match status" value="1"/>
</dbReference>
<reference evidence="16" key="1">
    <citation type="journal article" date="2021" name="Genome Biol. Evol.">
        <title>A High-Quality Reference Genome for a Parasitic Bivalve with Doubly Uniparental Inheritance (Bivalvia: Unionida).</title>
        <authorList>
            <person name="Smith C.H."/>
        </authorList>
    </citation>
    <scope>NUCLEOTIDE SEQUENCE</scope>
    <source>
        <strain evidence="16">CHS0354</strain>
    </source>
</reference>
<feature type="binding site" evidence="10">
    <location>
        <begin position="205"/>
        <end position="210"/>
    </location>
    <ligand>
        <name>NADP(+)</name>
        <dbReference type="ChEBI" id="CHEBI:58349"/>
    </ligand>
</feature>
<gene>
    <name evidence="16" type="ORF">CHS0354_023729</name>
</gene>
<dbReference type="SUPFAM" id="SSF69075">
    <property type="entry name" value="Glutamyl tRNA-reductase dimerization domain"/>
    <property type="match status" value="1"/>
</dbReference>
<evidence type="ECO:0000313" key="17">
    <source>
        <dbReference type="Proteomes" id="UP001195483"/>
    </source>
</evidence>
<feature type="binding site" evidence="9">
    <location>
        <position position="136"/>
    </location>
    <ligand>
        <name>substrate</name>
    </ligand>
</feature>
<dbReference type="CDD" id="cd05213">
    <property type="entry name" value="NAD_bind_Glutamyl_tRNA_reduct"/>
    <property type="match status" value="1"/>
</dbReference>
<dbReference type="EMBL" id="JAEAOA010001427">
    <property type="protein sequence ID" value="KAK3582193.1"/>
    <property type="molecule type" value="Genomic_DNA"/>
</dbReference>
<accession>A0AAE0VL12</accession>
<reference evidence="16" key="2">
    <citation type="journal article" date="2021" name="Genome Biol. Evol.">
        <title>Developing a high-quality reference genome for a parasitic bivalve with doubly uniparental inheritance (Bivalvia: Unionida).</title>
        <authorList>
            <person name="Smith C.H."/>
        </authorList>
    </citation>
    <scope>NUCLEOTIDE SEQUENCE</scope>
    <source>
        <strain evidence="16">CHS0354</strain>
        <tissue evidence="16">Mantle</tissue>
    </source>
</reference>
<dbReference type="GO" id="GO:0008883">
    <property type="term" value="F:glutamyl-tRNA reductase activity"/>
    <property type="evidence" value="ECO:0007669"/>
    <property type="project" value="UniProtKB-EC"/>
</dbReference>
<dbReference type="InterPro" id="IPR036343">
    <property type="entry name" value="GluRdtase_N_sf"/>
</dbReference>
<feature type="domain" description="Quinate/shikimate 5-dehydrogenase/glutamyl-tRNA reductase" evidence="14">
    <location>
        <begin position="187"/>
        <end position="323"/>
    </location>
</feature>
<dbReference type="FunFam" id="3.40.50.720:FF:000031">
    <property type="entry name" value="Glutamyl-tRNA reductase"/>
    <property type="match status" value="1"/>
</dbReference>
<dbReference type="Pfam" id="PF05201">
    <property type="entry name" value="GlutR_N"/>
    <property type="match status" value="1"/>
</dbReference>
<comment type="caution">
    <text evidence="16">The sequence shown here is derived from an EMBL/GenBank/DDBJ whole genome shotgun (WGS) entry which is preliminary data.</text>
</comment>
<reference evidence="16" key="3">
    <citation type="submission" date="2023-05" db="EMBL/GenBank/DDBJ databases">
        <authorList>
            <person name="Smith C.H."/>
        </authorList>
    </citation>
    <scope>NUCLEOTIDE SEQUENCE</scope>
    <source>
        <strain evidence="16">CHS0354</strain>
        <tissue evidence="16">Mantle</tissue>
    </source>
</reference>
<keyword evidence="5 12" id="KW-0560">Oxidoreductase</keyword>
<dbReference type="Gene3D" id="3.40.50.720">
    <property type="entry name" value="NAD(P)-binding Rossmann-like Domain"/>
    <property type="match status" value="1"/>
</dbReference>
<comment type="pathway">
    <text evidence="1 12">Porphyrin-containing compound metabolism; protoporphyrin-IX biosynthesis; 5-aminolevulinate from L-glutamyl-tRNA(Glu): step 1/2.</text>
</comment>
<evidence type="ECO:0000256" key="2">
    <source>
        <dbReference type="ARBA" id="ARBA00005916"/>
    </source>
</evidence>
<evidence type="ECO:0000256" key="11">
    <source>
        <dbReference type="PIRSR" id="PIRSR000445-4"/>
    </source>
</evidence>
<dbReference type="GO" id="GO:0006783">
    <property type="term" value="P:heme biosynthetic process"/>
    <property type="evidence" value="ECO:0007669"/>
    <property type="project" value="UniProtKB-ARBA"/>
</dbReference>
<feature type="active site" description="Nucleophile" evidence="8">
    <location>
        <position position="62"/>
    </location>
</feature>
<comment type="similarity">
    <text evidence="2 12">Belongs to the glutamyl-tRNA reductase family.</text>
</comment>
<dbReference type="Proteomes" id="UP001195483">
    <property type="component" value="Unassembled WGS sequence"/>
</dbReference>